<keyword evidence="5 7" id="KW-1133">Transmembrane helix</keyword>
<reference evidence="9" key="2">
    <citation type="journal article" date="2021" name="PeerJ">
        <title>Extensive microbial diversity within the chicken gut microbiome revealed by metagenomics and culture.</title>
        <authorList>
            <person name="Gilroy R."/>
            <person name="Ravi A."/>
            <person name="Getino M."/>
            <person name="Pursley I."/>
            <person name="Horton D.L."/>
            <person name="Alikhan N.F."/>
            <person name="Baker D."/>
            <person name="Gharbi K."/>
            <person name="Hall N."/>
            <person name="Watson M."/>
            <person name="Adriaenssens E.M."/>
            <person name="Foster-Nyarko E."/>
            <person name="Jarju S."/>
            <person name="Secka A."/>
            <person name="Antonio M."/>
            <person name="Oren A."/>
            <person name="Chaudhuri R.R."/>
            <person name="La Ragione R."/>
            <person name="Hildebrand F."/>
            <person name="Pallen M.J."/>
        </authorList>
    </citation>
    <scope>NUCLEOTIDE SEQUENCE</scope>
    <source>
        <strain evidence="9">13766</strain>
    </source>
</reference>
<organism evidence="9 10">
    <name type="scientific">Candidatus Alectryocaccomicrobium excrementavium</name>
    <dbReference type="NCBI Taxonomy" id="2840668"/>
    <lineage>
        <taxon>Bacteria</taxon>
        <taxon>Bacillati</taxon>
        <taxon>Bacillota</taxon>
        <taxon>Clostridia</taxon>
        <taxon>Candidatus Alectryocaccomicrobium</taxon>
    </lineage>
</organism>
<evidence type="ECO:0000313" key="9">
    <source>
        <dbReference type="EMBL" id="HIS93778.1"/>
    </source>
</evidence>
<dbReference type="InterPro" id="IPR000515">
    <property type="entry name" value="MetI-like"/>
</dbReference>
<keyword evidence="3" id="KW-1003">Cell membrane</keyword>
<keyword evidence="6 7" id="KW-0472">Membrane</keyword>
<dbReference type="GO" id="GO:0055085">
    <property type="term" value="P:transmembrane transport"/>
    <property type="evidence" value="ECO:0007669"/>
    <property type="project" value="InterPro"/>
</dbReference>
<feature type="transmembrane region" description="Helical" evidence="7">
    <location>
        <begin position="12"/>
        <end position="32"/>
    </location>
</feature>
<dbReference type="PANTHER" id="PTHR43744:SF9">
    <property type="entry name" value="POLYGALACTURONAN_RHAMNOGALACTURONAN TRANSPORT SYSTEM PERMEASE PROTEIN YTCP"/>
    <property type="match status" value="1"/>
</dbReference>
<dbReference type="PROSITE" id="PS50928">
    <property type="entry name" value="ABC_TM1"/>
    <property type="match status" value="1"/>
</dbReference>
<dbReference type="Proteomes" id="UP000824140">
    <property type="component" value="Unassembled WGS sequence"/>
</dbReference>
<dbReference type="PANTHER" id="PTHR43744">
    <property type="entry name" value="ABC TRANSPORTER PERMEASE PROTEIN MG189-RELATED-RELATED"/>
    <property type="match status" value="1"/>
</dbReference>
<accession>A0A9D1K8A4</accession>
<keyword evidence="4 7" id="KW-0812">Transmembrane</keyword>
<evidence type="ECO:0000256" key="3">
    <source>
        <dbReference type="ARBA" id="ARBA00022475"/>
    </source>
</evidence>
<dbReference type="Gene3D" id="1.10.3720.10">
    <property type="entry name" value="MetI-like"/>
    <property type="match status" value="1"/>
</dbReference>
<dbReference type="SUPFAM" id="SSF161098">
    <property type="entry name" value="MetI-like"/>
    <property type="match status" value="1"/>
</dbReference>
<reference evidence="9" key="1">
    <citation type="submission" date="2020-10" db="EMBL/GenBank/DDBJ databases">
        <authorList>
            <person name="Gilroy R."/>
        </authorList>
    </citation>
    <scope>NUCLEOTIDE SEQUENCE</scope>
    <source>
        <strain evidence="9">13766</strain>
    </source>
</reference>
<evidence type="ECO:0000313" key="10">
    <source>
        <dbReference type="Proteomes" id="UP000824140"/>
    </source>
</evidence>
<dbReference type="InterPro" id="IPR035906">
    <property type="entry name" value="MetI-like_sf"/>
</dbReference>
<comment type="subcellular location">
    <subcellularLocation>
        <location evidence="1">Cell membrane</location>
        <topology evidence="1">Multi-pass membrane protein</topology>
    </subcellularLocation>
</comment>
<evidence type="ECO:0000259" key="8">
    <source>
        <dbReference type="PROSITE" id="PS50928"/>
    </source>
</evidence>
<protein>
    <submittedName>
        <fullName evidence="9">Carbohydrate ABC transporter permease</fullName>
    </submittedName>
</protein>
<feature type="transmembrane region" description="Helical" evidence="7">
    <location>
        <begin position="265"/>
        <end position="284"/>
    </location>
</feature>
<evidence type="ECO:0000256" key="4">
    <source>
        <dbReference type="ARBA" id="ARBA00022692"/>
    </source>
</evidence>
<evidence type="ECO:0000256" key="7">
    <source>
        <dbReference type="SAM" id="Phobius"/>
    </source>
</evidence>
<name>A0A9D1K8A4_9FIRM</name>
<evidence type="ECO:0000256" key="2">
    <source>
        <dbReference type="ARBA" id="ARBA00022448"/>
    </source>
</evidence>
<dbReference type="AlphaFoldDB" id="A0A9D1K8A4"/>
<evidence type="ECO:0000256" key="1">
    <source>
        <dbReference type="ARBA" id="ARBA00004651"/>
    </source>
</evidence>
<dbReference type="GO" id="GO:0005886">
    <property type="term" value="C:plasma membrane"/>
    <property type="evidence" value="ECO:0007669"/>
    <property type="project" value="UniProtKB-SubCell"/>
</dbReference>
<sequence length="299" mass="33783">MVQKKTPVGIFCDVLIYVFLGIFTFLCLYPFWYLVIYTFSDPTQSATGVSIWFKGFSLYNVQQVLRLEGIGRALLNSVLRTVLGTAITVVCCSFLGYLFTKEEMPAKKLLYRTLIVTMYVSGGLIPTYLVYRMYGLTNNFLVYILPSAVSAYNIILIKTFIEQLPTSLEEAAMIDGAGYMTIFVRVIFPLSIPIVATIAIFAAVGQWNSWFDNHIYNTNNDALLTLQYQLYQFLNESQRIAELLRQGNIHDVEAAVSQQLTPKGVRVTTTLFAAVPIFLVYPFMQRYFIKGIMIGAVKG</sequence>
<dbReference type="CDD" id="cd06261">
    <property type="entry name" value="TM_PBP2"/>
    <property type="match status" value="1"/>
</dbReference>
<feature type="transmembrane region" description="Helical" evidence="7">
    <location>
        <begin position="182"/>
        <end position="204"/>
    </location>
</feature>
<comment type="caution">
    <text evidence="9">The sequence shown here is derived from an EMBL/GenBank/DDBJ whole genome shotgun (WGS) entry which is preliminary data.</text>
</comment>
<feature type="domain" description="ABC transmembrane type-1" evidence="8">
    <location>
        <begin position="74"/>
        <end position="284"/>
    </location>
</feature>
<evidence type="ECO:0000256" key="6">
    <source>
        <dbReference type="ARBA" id="ARBA00023136"/>
    </source>
</evidence>
<evidence type="ECO:0000256" key="5">
    <source>
        <dbReference type="ARBA" id="ARBA00022989"/>
    </source>
</evidence>
<feature type="transmembrane region" description="Helical" evidence="7">
    <location>
        <begin position="140"/>
        <end position="161"/>
    </location>
</feature>
<proteinExistence type="predicted"/>
<feature type="transmembrane region" description="Helical" evidence="7">
    <location>
        <begin position="78"/>
        <end position="99"/>
    </location>
</feature>
<dbReference type="EMBL" id="DVJN01000230">
    <property type="protein sequence ID" value="HIS93778.1"/>
    <property type="molecule type" value="Genomic_DNA"/>
</dbReference>
<gene>
    <name evidence="9" type="ORF">IAA84_12250</name>
</gene>
<keyword evidence="2" id="KW-0813">Transport</keyword>
<feature type="transmembrane region" description="Helical" evidence="7">
    <location>
        <begin position="111"/>
        <end position="134"/>
    </location>
</feature>